<dbReference type="SUPFAM" id="SSF56425">
    <property type="entry name" value="Succinate dehydrogenase/fumarate reductase flavoprotein, catalytic domain"/>
    <property type="match status" value="1"/>
</dbReference>
<evidence type="ECO:0000256" key="2">
    <source>
        <dbReference type="ARBA" id="ARBA00022630"/>
    </source>
</evidence>
<dbReference type="PANTHER" id="PTHR43400:SF10">
    <property type="entry name" value="3-OXOSTEROID 1-DEHYDROGENASE"/>
    <property type="match status" value="1"/>
</dbReference>
<dbReference type="Gene3D" id="3.90.700.10">
    <property type="entry name" value="Succinate dehydrogenase/fumarate reductase flavoprotein, catalytic domain"/>
    <property type="match status" value="1"/>
</dbReference>
<dbReference type="Proteomes" id="UP001368500">
    <property type="component" value="Unassembled WGS sequence"/>
</dbReference>
<dbReference type="EMBL" id="JBBUTF010000025">
    <property type="protein sequence ID" value="MEK8028480.1"/>
    <property type="molecule type" value="Genomic_DNA"/>
</dbReference>
<protein>
    <submittedName>
        <fullName evidence="7">FAD-binding protein</fullName>
    </submittedName>
</protein>
<dbReference type="Gene3D" id="3.50.50.60">
    <property type="entry name" value="FAD/NAD(P)-binding domain"/>
    <property type="match status" value="3"/>
</dbReference>
<evidence type="ECO:0000313" key="8">
    <source>
        <dbReference type="Proteomes" id="UP001368500"/>
    </source>
</evidence>
<evidence type="ECO:0000256" key="5">
    <source>
        <dbReference type="SAM" id="MobiDB-lite"/>
    </source>
</evidence>
<evidence type="ECO:0000256" key="1">
    <source>
        <dbReference type="ARBA" id="ARBA00001974"/>
    </source>
</evidence>
<accession>A0ABU9BEX1</accession>
<proteinExistence type="predicted"/>
<evidence type="ECO:0000313" key="7">
    <source>
        <dbReference type="EMBL" id="MEK8028480.1"/>
    </source>
</evidence>
<dbReference type="InterPro" id="IPR027477">
    <property type="entry name" value="Succ_DH/fumarate_Rdtase_cat_sf"/>
</dbReference>
<feature type="compositionally biased region" description="Polar residues" evidence="5">
    <location>
        <begin position="634"/>
        <end position="643"/>
    </location>
</feature>
<dbReference type="RefSeq" id="WP_341376267.1">
    <property type="nucleotide sequence ID" value="NZ_JBBUTF010000025.1"/>
</dbReference>
<organism evidence="7 8">
    <name type="scientific">Pseudaquabacterium rugosum</name>
    <dbReference type="NCBI Taxonomy" id="2984194"/>
    <lineage>
        <taxon>Bacteria</taxon>
        <taxon>Pseudomonadati</taxon>
        <taxon>Pseudomonadota</taxon>
        <taxon>Betaproteobacteria</taxon>
        <taxon>Burkholderiales</taxon>
        <taxon>Sphaerotilaceae</taxon>
        <taxon>Pseudaquabacterium</taxon>
    </lineage>
</organism>
<evidence type="ECO:0000256" key="4">
    <source>
        <dbReference type="ARBA" id="ARBA00023002"/>
    </source>
</evidence>
<dbReference type="PRINTS" id="PR00411">
    <property type="entry name" value="PNDRDTASEI"/>
</dbReference>
<gene>
    <name evidence="7" type="ORF">AACH11_21180</name>
</gene>
<dbReference type="InterPro" id="IPR003953">
    <property type="entry name" value="FAD-dep_OxRdtase_2_FAD-bd"/>
</dbReference>
<keyword evidence="2" id="KW-0285">Flavoprotein</keyword>
<keyword evidence="8" id="KW-1185">Reference proteome</keyword>
<evidence type="ECO:0000259" key="6">
    <source>
        <dbReference type="Pfam" id="PF00890"/>
    </source>
</evidence>
<sequence>MSAAPLLTVPDHPLLLDPQHARAGTPRALPDEVDVLVVGAGAAGLAAALAAAIDGARVLLIERTGHVGGTSAWSGGTTWVPLTAQGLAANPADDRSQVDRYLDAAVGDHAPRALRQAFLDHGPGVIAHLERQGELRWRPYARHPDYLSELPGSTLHGRALEPLPFDGRSLGALLAILRPPIPEFTVLGGMMVDRNDIHHLLNLRRSWVSLRHAVRLLGRHAIDRLSRPRGTRLVMGNALIGRFLASLAARRAPAVGGGAGFGPGVRLALGTVLARIDGRDGAAEAGPCTVELHSGPVRHRLCVRGGIVLASGGFNRHPQRRAALLPGITEAWCPGAPGHGGQAQDAALAVGAQFEAAGHSPAFWAPVSLRRRADGSTAVFPHFLMDRAKPGFVAVDGRGERFVNEATSYHLFGMALQGLGPGSAGAAGGLPPLQSAQAWLICDAQALQRYGIGLVRPGGQGLAPFLADGYLQRADTPQDLARRLHLPEAALARTLAQMNAAAASGHDARFHRGETDYQRHMGDATRGLKNPNLGPIGPGPFYAVRLQPGDIGASAGLRTDDAARLLDAAGRPLPGLWAVGNDAASIMGGIYTGPGITLGPGIVFGTLAGRAAAERAARFAAAESGRSDPAPAPASTTGLRAAA</sequence>
<dbReference type="InterPro" id="IPR050315">
    <property type="entry name" value="FAD-oxidoreductase_2"/>
</dbReference>
<keyword evidence="4" id="KW-0560">Oxidoreductase</keyword>
<dbReference type="SUPFAM" id="SSF51905">
    <property type="entry name" value="FAD/NAD(P)-binding domain"/>
    <property type="match status" value="1"/>
</dbReference>
<name>A0ABU9BEX1_9BURK</name>
<dbReference type="PANTHER" id="PTHR43400">
    <property type="entry name" value="FUMARATE REDUCTASE"/>
    <property type="match status" value="1"/>
</dbReference>
<comment type="caution">
    <text evidence="7">The sequence shown here is derived from an EMBL/GenBank/DDBJ whole genome shotgun (WGS) entry which is preliminary data.</text>
</comment>
<dbReference type="InterPro" id="IPR036188">
    <property type="entry name" value="FAD/NAD-bd_sf"/>
</dbReference>
<feature type="region of interest" description="Disordered" evidence="5">
    <location>
        <begin position="620"/>
        <end position="643"/>
    </location>
</feature>
<dbReference type="Pfam" id="PF00890">
    <property type="entry name" value="FAD_binding_2"/>
    <property type="match status" value="1"/>
</dbReference>
<keyword evidence="3" id="KW-0274">FAD</keyword>
<feature type="domain" description="FAD-dependent oxidoreductase 2 FAD-binding" evidence="6">
    <location>
        <begin position="34"/>
        <end position="598"/>
    </location>
</feature>
<comment type="cofactor">
    <cofactor evidence="1">
        <name>FAD</name>
        <dbReference type="ChEBI" id="CHEBI:57692"/>
    </cofactor>
</comment>
<evidence type="ECO:0000256" key="3">
    <source>
        <dbReference type="ARBA" id="ARBA00022827"/>
    </source>
</evidence>
<reference evidence="7 8" key="1">
    <citation type="submission" date="2024-04" db="EMBL/GenBank/DDBJ databases">
        <title>Novel species of the genus Ideonella isolated from streams.</title>
        <authorList>
            <person name="Lu H."/>
        </authorList>
    </citation>
    <scope>NUCLEOTIDE SEQUENCE [LARGE SCALE GENOMIC DNA]</scope>
    <source>
        <strain evidence="7 8">BYS139W</strain>
    </source>
</reference>